<keyword evidence="4 8" id="KW-0812">Transmembrane</keyword>
<feature type="transmembrane region" description="Helical" evidence="8">
    <location>
        <begin position="12"/>
        <end position="32"/>
    </location>
</feature>
<organism evidence="9 10">
    <name type="scientific">Rodentibacter trehalosifermentans</name>
    <dbReference type="NCBI Taxonomy" id="1908263"/>
    <lineage>
        <taxon>Bacteria</taxon>
        <taxon>Pseudomonadati</taxon>
        <taxon>Pseudomonadota</taxon>
        <taxon>Gammaproteobacteria</taxon>
        <taxon>Pasteurellales</taxon>
        <taxon>Pasteurellaceae</taxon>
        <taxon>Rodentibacter</taxon>
    </lineage>
</organism>
<evidence type="ECO:0000256" key="8">
    <source>
        <dbReference type="SAM" id="Phobius"/>
    </source>
</evidence>
<evidence type="ECO:0000256" key="2">
    <source>
        <dbReference type="ARBA" id="ARBA00008806"/>
    </source>
</evidence>
<comment type="caution">
    <text evidence="9">The sequence shown here is derived from an EMBL/GenBank/DDBJ whole genome shotgun (WGS) entry which is preliminary data.</text>
</comment>
<evidence type="ECO:0000313" key="9">
    <source>
        <dbReference type="EMBL" id="OOF46524.1"/>
    </source>
</evidence>
<dbReference type="PANTHER" id="PTHR37937:SF1">
    <property type="entry name" value="CONJUGATIVE TRANSFER: DNA TRANSPORT"/>
    <property type="match status" value="1"/>
</dbReference>
<evidence type="ECO:0000256" key="5">
    <source>
        <dbReference type="ARBA" id="ARBA00022989"/>
    </source>
</evidence>
<gene>
    <name evidence="9" type="ORF">BKK52_11395</name>
</gene>
<keyword evidence="5 8" id="KW-1133">Transmembrane helix</keyword>
<dbReference type="PANTHER" id="PTHR37937">
    <property type="entry name" value="CONJUGATIVE TRANSFER: DNA TRANSPORT"/>
    <property type="match status" value="1"/>
</dbReference>
<comment type="subcellular location">
    <subcellularLocation>
        <location evidence="1">Cell membrane</location>
        <topology evidence="1">Multi-pass membrane protein</topology>
    </subcellularLocation>
</comment>
<evidence type="ECO:0000313" key="10">
    <source>
        <dbReference type="Proteomes" id="UP000189161"/>
    </source>
</evidence>
<keyword evidence="10" id="KW-1185">Reference proteome</keyword>
<dbReference type="InterPro" id="IPR003688">
    <property type="entry name" value="TraG/VirD4"/>
</dbReference>
<accession>A0A1V3IW55</accession>
<dbReference type="GO" id="GO:0005886">
    <property type="term" value="C:plasma membrane"/>
    <property type="evidence" value="ECO:0007669"/>
    <property type="project" value="UniProtKB-SubCell"/>
</dbReference>
<sequence>MVNSISKKQVFVILGVALLLCFGTAFLGSYVAGKLAYMWLDITAEPILKTIFELTPYLEIPDIPAFSKIKIIGACAAGVFVAIFPLLFAVIILIGLRGKEELHGSARFATDLEVKKSGLLATAKERKKNAYPSVLIGKYKNQFMYFSGQQFIYLAAPTRSGKGVGIVIPNLLTYEDSVVVVDIKFENFEFSAGFREQQGQEVFLFSPDGYEKDGKLLTHRYNPLHYVRRDPHYRDGDIRRIFASIFPSKPGDPWNDLAANFACGMTAYLMDIEAHQKEKGLAVETPTFSKLVELGGLKGGYLGVMNRAIQDHEDKRLKLSEACLAEFNKFIKLHDKGQQSVLMSFYAEMNLYNNPTCRSAMSGNDFDFADLRKKRMSIYVGLTPNGLITYSKLINLFFSQLIMANTQVLPGKNAPDLKYQVLLVLDEFPALKEVNILADAIGFTAGYGVRYLLIVQDHSQIEAIYGKERANNIRKNCAVQLIYPPKEVDEQTKRISETLGNKTVTRKQTSYTYSGGKRSRSVSPKEDPRPLMLPQEIVELGEKTHKGIALKEIVLMEKVRPFIADKIIYFDEPVLNERKEFSLEHIPAIPEMKFDLITPKPTTTTEEN</sequence>
<name>A0A1V3IW55_9PAST</name>
<dbReference type="AlphaFoldDB" id="A0A1V3IW55"/>
<feature type="transmembrane region" description="Helical" evidence="8">
    <location>
        <begin position="71"/>
        <end position="96"/>
    </location>
</feature>
<reference evidence="9 10" key="1">
    <citation type="submission" date="2016-10" db="EMBL/GenBank/DDBJ databases">
        <title>Rodentibacter gen. nov. and new species.</title>
        <authorList>
            <person name="Christensen H."/>
        </authorList>
    </citation>
    <scope>NUCLEOTIDE SEQUENCE [LARGE SCALE GENOMIC DNA]</scope>
    <source>
        <strain evidence="9 10">H1987082031</strain>
    </source>
</reference>
<evidence type="ECO:0000256" key="4">
    <source>
        <dbReference type="ARBA" id="ARBA00022692"/>
    </source>
</evidence>
<protein>
    <submittedName>
        <fullName evidence="9">Conjugal transfer protein TraK</fullName>
    </submittedName>
</protein>
<comment type="similarity">
    <text evidence="2">Belongs to the VirD4/TraG family.</text>
</comment>
<dbReference type="InterPro" id="IPR027417">
    <property type="entry name" value="P-loop_NTPase"/>
</dbReference>
<feature type="region of interest" description="Disordered" evidence="7">
    <location>
        <begin position="509"/>
        <end position="528"/>
    </location>
</feature>
<dbReference type="OrthoDB" id="9759295at2"/>
<evidence type="ECO:0000256" key="6">
    <source>
        <dbReference type="ARBA" id="ARBA00023136"/>
    </source>
</evidence>
<evidence type="ECO:0000256" key="7">
    <source>
        <dbReference type="SAM" id="MobiDB-lite"/>
    </source>
</evidence>
<dbReference type="RefSeq" id="WP_077478746.1">
    <property type="nucleotide sequence ID" value="NZ_MLHL01000071.1"/>
</dbReference>
<dbReference type="InterPro" id="IPR051539">
    <property type="entry name" value="T4SS-coupling_protein"/>
</dbReference>
<keyword evidence="3" id="KW-1003">Cell membrane</keyword>
<evidence type="ECO:0000256" key="3">
    <source>
        <dbReference type="ARBA" id="ARBA00022475"/>
    </source>
</evidence>
<dbReference type="CDD" id="cd01127">
    <property type="entry name" value="TrwB_TraG_TraD_VirD4"/>
    <property type="match status" value="1"/>
</dbReference>
<dbReference type="SUPFAM" id="SSF52540">
    <property type="entry name" value="P-loop containing nucleoside triphosphate hydrolases"/>
    <property type="match status" value="1"/>
</dbReference>
<dbReference type="Pfam" id="PF02534">
    <property type="entry name" value="T4SS-DNA_transf"/>
    <property type="match status" value="1"/>
</dbReference>
<dbReference type="Gene3D" id="3.40.50.300">
    <property type="entry name" value="P-loop containing nucleotide triphosphate hydrolases"/>
    <property type="match status" value="1"/>
</dbReference>
<keyword evidence="6 8" id="KW-0472">Membrane</keyword>
<evidence type="ECO:0000256" key="1">
    <source>
        <dbReference type="ARBA" id="ARBA00004651"/>
    </source>
</evidence>
<proteinExistence type="inferred from homology"/>
<dbReference type="EMBL" id="MLHL01000071">
    <property type="protein sequence ID" value="OOF46524.1"/>
    <property type="molecule type" value="Genomic_DNA"/>
</dbReference>
<dbReference type="Proteomes" id="UP000189161">
    <property type="component" value="Unassembled WGS sequence"/>
</dbReference>